<dbReference type="PANTHER" id="PTHR10434">
    <property type="entry name" value="1-ACYL-SN-GLYCEROL-3-PHOSPHATE ACYLTRANSFERASE"/>
    <property type="match status" value="1"/>
</dbReference>
<comment type="caution">
    <text evidence="5">The sequence shown here is derived from an EMBL/GenBank/DDBJ whole genome shotgun (WGS) entry which is preliminary data.</text>
</comment>
<keyword evidence="2 5" id="KW-0012">Acyltransferase</keyword>
<evidence type="ECO:0000313" key="5">
    <source>
        <dbReference type="EMBL" id="GER99575.1"/>
    </source>
</evidence>
<dbReference type="RefSeq" id="WP_155335952.1">
    <property type="nucleotide sequence ID" value="NZ_BAAABN010000042.1"/>
</dbReference>
<dbReference type="GO" id="GO:0005886">
    <property type="term" value="C:plasma membrane"/>
    <property type="evidence" value="ECO:0007669"/>
    <property type="project" value="TreeGrafter"/>
</dbReference>
<accession>A0A5M3VSE6</accession>
<dbReference type="GO" id="GO:0003841">
    <property type="term" value="F:1-acylglycerol-3-phosphate O-acyltransferase activity"/>
    <property type="evidence" value="ECO:0007669"/>
    <property type="project" value="TreeGrafter"/>
</dbReference>
<feature type="compositionally biased region" description="Low complexity" evidence="3">
    <location>
        <begin position="238"/>
        <end position="249"/>
    </location>
</feature>
<feature type="domain" description="Phospholipid/glycerol acyltransferase" evidence="4">
    <location>
        <begin position="38"/>
        <end position="152"/>
    </location>
</feature>
<dbReference type="GO" id="GO:0006654">
    <property type="term" value="P:phosphatidic acid biosynthetic process"/>
    <property type="evidence" value="ECO:0007669"/>
    <property type="project" value="TreeGrafter"/>
</dbReference>
<protein>
    <submittedName>
        <fullName evidence="5">1-acyl-sn-glycerol-3-phosphate acyltransferase</fullName>
    </submittedName>
</protein>
<dbReference type="PANTHER" id="PTHR10434:SF55">
    <property type="entry name" value="POSSIBLE ACYLTRANSFERASE"/>
    <property type="match status" value="1"/>
</dbReference>
<dbReference type="AlphaFoldDB" id="A0A5M3VSE6"/>
<dbReference type="OrthoDB" id="3210041at2"/>
<dbReference type="SMART" id="SM00563">
    <property type="entry name" value="PlsC"/>
    <property type="match status" value="1"/>
</dbReference>
<dbReference type="InterPro" id="IPR002123">
    <property type="entry name" value="Plipid/glycerol_acylTrfase"/>
</dbReference>
<dbReference type="CDD" id="cd07989">
    <property type="entry name" value="LPLAT_AGPAT-like"/>
    <property type="match status" value="1"/>
</dbReference>
<evidence type="ECO:0000256" key="3">
    <source>
        <dbReference type="SAM" id="MobiDB-lite"/>
    </source>
</evidence>
<dbReference type="Pfam" id="PF01553">
    <property type="entry name" value="Acyltransferase"/>
    <property type="match status" value="1"/>
</dbReference>
<dbReference type="Proteomes" id="UP000334990">
    <property type="component" value="Unassembled WGS sequence"/>
</dbReference>
<dbReference type="EMBL" id="BLAD01000040">
    <property type="protein sequence ID" value="GER99575.1"/>
    <property type="molecule type" value="Genomic_DNA"/>
</dbReference>
<proteinExistence type="predicted"/>
<dbReference type="SUPFAM" id="SSF69593">
    <property type="entry name" value="Glycerol-3-phosphate (1)-acyltransferase"/>
    <property type="match status" value="1"/>
</dbReference>
<organism evidence="5 6">
    <name type="scientific">Acrocarpospora corrugata</name>
    <dbReference type="NCBI Taxonomy" id="35763"/>
    <lineage>
        <taxon>Bacteria</taxon>
        <taxon>Bacillati</taxon>
        <taxon>Actinomycetota</taxon>
        <taxon>Actinomycetes</taxon>
        <taxon>Streptosporangiales</taxon>
        <taxon>Streptosporangiaceae</taxon>
        <taxon>Acrocarpospora</taxon>
    </lineage>
</organism>
<evidence type="ECO:0000256" key="2">
    <source>
        <dbReference type="ARBA" id="ARBA00023315"/>
    </source>
</evidence>
<gene>
    <name evidence="5" type="ORF">Acor_16390</name>
</gene>
<feature type="region of interest" description="Disordered" evidence="3">
    <location>
        <begin position="221"/>
        <end position="249"/>
    </location>
</feature>
<sequence length="249" mass="27239">MAEIVYPPVIGVARMLFRVLDMKIHIEGSGHVPTTGGAVLVSNHVSYLDFIFAGLGARPSRRLVRFMAKKEVFDNKISGPLMRGMHHIPVDRTEGAGAYVAALRALKAGEVVGIFPEATISRSFTVKDIKNGAVRMAAATGTPMIPVALWGTQRLWTKDRKRALGQRHIPITILLGEPMHPKRGEDMEAHTVELRRRMSELVDKAQRGYAEIPEGVWWQPAHLGGSAPTPEEAEALDAADAAGRLAERD</sequence>
<evidence type="ECO:0000256" key="1">
    <source>
        <dbReference type="ARBA" id="ARBA00022679"/>
    </source>
</evidence>
<name>A0A5M3VSE6_9ACTN</name>
<reference evidence="5 6" key="1">
    <citation type="submission" date="2019-10" db="EMBL/GenBank/DDBJ databases">
        <title>Whole genome shotgun sequence of Acrocarpospora corrugata NBRC 13972.</title>
        <authorList>
            <person name="Ichikawa N."/>
            <person name="Kimura A."/>
            <person name="Kitahashi Y."/>
            <person name="Komaki H."/>
            <person name="Oguchi A."/>
        </authorList>
    </citation>
    <scope>NUCLEOTIDE SEQUENCE [LARGE SCALE GENOMIC DNA]</scope>
    <source>
        <strain evidence="5 6">NBRC 13972</strain>
    </source>
</reference>
<evidence type="ECO:0000313" key="6">
    <source>
        <dbReference type="Proteomes" id="UP000334990"/>
    </source>
</evidence>
<keyword evidence="1 5" id="KW-0808">Transferase</keyword>
<keyword evidence="6" id="KW-1185">Reference proteome</keyword>
<evidence type="ECO:0000259" key="4">
    <source>
        <dbReference type="SMART" id="SM00563"/>
    </source>
</evidence>